<evidence type="ECO:0000259" key="7">
    <source>
        <dbReference type="Pfam" id="PF14322"/>
    </source>
</evidence>
<dbReference type="STRING" id="354355.SAMN05660816_04517"/>
<dbReference type="InterPro" id="IPR012944">
    <property type="entry name" value="SusD_RagB_dom"/>
</dbReference>
<dbReference type="RefSeq" id="WP_165758818.1">
    <property type="nucleotide sequence ID" value="NZ_FOCZ01000008.1"/>
</dbReference>
<accession>A0A1V9F561</accession>
<evidence type="ECO:0000256" key="3">
    <source>
        <dbReference type="ARBA" id="ARBA00022729"/>
    </source>
</evidence>
<keyword evidence="5" id="KW-0998">Cell outer membrane</keyword>
<reference evidence="9" key="1">
    <citation type="submission" date="2016-04" db="EMBL/GenBank/DDBJ databases">
        <authorList>
            <person name="Chen L."/>
            <person name="Zhuang W."/>
            <person name="Wang G."/>
        </authorList>
    </citation>
    <scope>NUCLEOTIDE SEQUENCE [LARGE SCALE GENOMIC DNA]</scope>
    <source>
        <strain evidence="9">17621</strain>
    </source>
</reference>
<comment type="similarity">
    <text evidence="2">Belongs to the SusD family.</text>
</comment>
<evidence type="ECO:0000313" key="9">
    <source>
        <dbReference type="Proteomes" id="UP000192610"/>
    </source>
</evidence>
<evidence type="ECO:0008006" key="10">
    <source>
        <dbReference type="Google" id="ProtNLM"/>
    </source>
</evidence>
<keyword evidence="9" id="KW-1185">Reference proteome</keyword>
<comment type="subcellular location">
    <subcellularLocation>
        <location evidence="1">Cell outer membrane</location>
    </subcellularLocation>
</comment>
<feature type="domain" description="RagB/SusD" evidence="6">
    <location>
        <begin position="316"/>
        <end position="472"/>
    </location>
</feature>
<dbReference type="EMBL" id="LVXG01000006">
    <property type="protein sequence ID" value="OQP53402.1"/>
    <property type="molecule type" value="Genomic_DNA"/>
</dbReference>
<evidence type="ECO:0000313" key="8">
    <source>
        <dbReference type="EMBL" id="OQP53402.1"/>
    </source>
</evidence>
<keyword evidence="4" id="KW-0472">Membrane</keyword>
<evidence type="ECO:0000259" key="6">
    <source>
        <dbReference type="Pfam" id="PF07980"/>
    </source>
</evidence>
<name>A0A1V9F561_9BACT</name>
<dbReference type="Pfam" id="PF14322">
    <property type="entry name" value="SusD-like_3"/>
    <property type="match status" value="1"/>
</dbReference>
<evidence type="ECO:0000256" key="1">
    <source>
        <dbReference type="ARBA" id="ARBA00004442"/>
    </source>
</evidence>
<dbReference type="SUPFAM" id="SSF48452">
    <property type="entry name" value="TPR-like"/>
    <property type="match status" value="1"/>
</dbReference>
<sequence>MKSGRFTYLVLLGVVVCTGCKKYMQVPLPTDKITGSAAYANDNAASGVISGIYSRFVNARFFEGSYGIPCCTSLYTDDMVAVKGLVGSTDFQQAFYTNALNESISGWYWSQLYSQIYVANVAIENIRNNTNLFRRDQWLGEALFLRGFMYFYLTNLFGKAALAISSDYHLNNQLVRSPQNEVYSQILKDLKEAQTLLPVEYRDANGNITLDRGRPNKYAVTALLARVYLYTKDWANAEAQASAIINSGVTFQLEAPAAVFGQHSREMIWGLAPVNFAVSDAPDFLMEPDWVPGAHAINATLSTLLVNSFETNDVRYTNWVGKATSGTPAMDYYYPAKYKIRAGTTANEYLAVFRLAEQYLIRAEARARQDKITGGNSAESDVNVIRNRAGLSTTTASDKPAMLNAIMKERRVEFFTEMGHRFFDLKRTDAIDGLMAAVAPQKGSAWLPFMQYWPIPKTDILANPNLAQTPGY</sequence>
<organism evidence="8 9">
    <name type="scientific">Niastella yeongjuensis</name>
    <dbReference type="NCBI Taxonomy" id="354355"/>
    <lineage>
        <taxon>Bacteria</taxon>
        <taxon>Pseudomonadati</taxon>
        <taxon>Bacteroidota</taxon>
        <taxon>Chitinophagia</taxon>
        <taxon>Chitinophagales</taxon>
        <taxon>Chitinophagaceae</taxon>
        <taxon>Niastella</taxon>
    </lineage>
</organism>
<gene>
    <name evidence="8" type="ORF">A4H97_23420</name>
</gene>
<dbReference type="Proteomes" id="UP000192610">
    <property type="component" value="Unassembled WGS sequence"/>
</dbReference>
<evidence type="ECO:0000256" key="4">
    <source>
        <dbReference type="ARBA" id="ARBA00023136"/>
    </source>
</evidence>
<dbReference type="GO" id="GO:0009279">
    <property type="term" value="C:cell outer membrane"/>
    <property type="evidence" value="ECO:0007669"/>
    <property type="project" value="UniProtKB-SubCell"/>
</dbReference>
<comment type="caution">
    <text evidence="8">The sequence shown here is derived from an EMBL/GenBank/DDBJ whole genome shotgun (WGS) entry which is preliminary data.</text>
</comment>
<feature type="domain" description="SusD-like N-terminal" evidence="7">
    <location>
        <begin position="102"/>
        <end position="229"/>
    </location>
</feature>
<evidence type="ECO:0000256" key="2">
    <source>
        <dbReference type="ARBA" id="ARBA00006275"/>
    </source>
</evidence>
<keyword evidence="3" id="KW-0732">Signal</keyword>
<dbReference type="InterPro" id="IPR033985">
    <property type="entry name" value="SusD-like_N"/>
</dbReference>
<dbReference type="AlphaFoldDB" id="A0A1V9F561"/>
<protein>
    <recommendedName>
        <fullName evidence="10">RagB/SusD family nutrient uptake outer membrane protein</fullName>
    </recommendedName>
</protein>
<dbReference type="InterPro" id="IPR011990">
    <property type="entry name" value="TPR-like_helical_dom_sf"/>
</dbReference>
<dbReference type="Pfam" id="PF07980">
    <property type="entry name" value="SusD_RagB"/>
    <property type="match status" value="1"/>
</dbReference>
<dbReference type="CDD" id="cd08977">
    <property type="entry name" value="SusD"/>
    <property type="match status" value="1"/>
</dbReference>
<proteinExistence type="inferred from homology"/>
<dbReference type="Gene3D" id="1.25.40.390">
    <property type="match status" value="1"/>
</dbReference>
<evidence type="ECO:0000256" key="5">
    <source>
        <dbReference type="ARBA" id="ARBA00023237"/>
    </source>
</evidence>